<dbReference type="EMBL" id="KN823242">
    <property type="protein sequence ID" value="KIO19090.1"/>
    <property type="molecule type" value="Genomic_DNA"/>
</dbReference>
<sequence>GPEHEASADREANPSYCVLPIFHPPQLQWDAMESGRHVSRDGHLFHCPDPTTITPLFHIIFVLDG</sequence>
<protein>
    <submittedName>
        <fullName evidence="1">Uncharacterized protein</fullName>
    </submittedName>
</protein>
<evidence type="ECO:0000313" key="1">
    <source>
        <dbReference type="EMBL" id="KIO19090.1"/>
    </source>
</evidence>
<evidence type="ECO:0000313" key="2">
    <source>
        <dbReference type="Proteomes" id="UP000054248"/>
    </source>
</evidence>
<dbReference type="STRING" id="1051891.A0A0C3PVT6"/>
<dbReference type="HOGENOM" id="CLU_2711837_0_0_1"/>
<keyword evidence="2" id="KW-1185">Reference proteome</keyword>
<accession>A0A0C3PVT6</accession>
<dbReference type="Proteomes" id="UP000054248">
    <property type="component" value="Unassembled WGS sequence"/>
</dbReference>
<dbReference type="OrthoDB" id="2343366at2759"/>
<gene>
    <name evidence="1" type="ORF">M407DRAFT_83249</name>
</gene>
<dbReference type="AlphaFoldDB" id="A0A0C3PVT6"/>
<feature type="non-terminal residue" evidence="1">
    <location>
        <position position="1"/>
    </location>
</feature>
<proteinExistence type="predicted"/>
<reference evidence="2" key="2">
    <citation type="submission" date="2015-01" db="EMBL/GenBank/DDBJ databases">
        <title>Evolutionary Origins and Diversification of the Mycorrhizal Mutualists.</title>
        <authorList>
            <consortium name="DOE Joint Genome Institute"/>
            <consortium name="Mycorrhizal Genomics Consortium"/>
            <person name="Kohler A."/>
            <person name="Kuo A."/>
            <person name="Nagy L.G."/>
            <person name="Floudas D."/>
            <person name="Copeland A."/>
            <person name="Barry K.W."/>
            <person name="Cichocki N."/>
            <person name="Veneault-Fourrey C."/>
            <person name="LaButti K."/>
            <person name="Lindquist E.A."/>
            <person name="Lipzen A."/>
            <person name="Lundell T."/>
            <person name="Morin E."/>
            <person name="Murat C."/>
            <person name="Riley R."/>
            <person name="Ohm R."/>
            <person name="Sun H."/>
            <person name="Tunlid A."/>
            <person name="Henrissat B."/>
            <person name="Grigoriev I.V."/>
            <person name="Hibbett D.S."/>
            <person name="Martin F."/>
        </authorList>
    </citation>
    <scope>NUCLEOTIDE SEQUENCE [LARGE SCALE GENOMIC DNA]</scope>
    <source>
        <strain evidence="2">MUT 4182</strain>
    </source>
</reference>
<name>A0A0C3PVT6_9AGAM</name>
<reference evidence="1 2" key="1">
    <citation type="submission" date="2014-04" db="EMBL/GenBank/DDBJ databases">
        <authorList>
            <consortium name="DOE Joint Genome Institute"/>
            <person name="Kuo A."/>
            <person name="Girlanda M."/>
            <person name="Perotto S."/>
            <person name="Kohler A."/>
            <person name="Nagy L.G."/>
            <person name="Floudas D."/>
            <person name="Copeland A."/>
            <person name="Barry K.W."/>
            <person name="Cichocki N."/>
            <person name="Veneault-Fourrey C."/>
            <person name="LaButti K."/>
            <person name="Lindquist E.A."/>
            <person name="Lipzen A."/>
            <person name="Lundell T."/>
            <person name="Morin E."/>
            <person name="Murat C."/>
            <person name="Sun H."/>
            <person name="Tunlid A."/>
            <person name="Henrissat B."/>
            <person name="Grigoriev I.V."/>
            <person name="Hibbett D.S."/>
            <person name="Martin F."/>
            <person name="Nordberg H.P."/>
            <person name="Cantor M.N."/>
            <person name="Hua S.X."/>
        </authorList>
    </citation>
    <scope>NUCLEOTIDE SEQUENCE [LARGE SCALE GENOMIC DNA]</scope>
    <source>
        <strain evidence="1 2">MUT 4182</strain>
    </source>
</reference>
<organism evidence="1 2">
    <name type="scientific">Tulasnella calospora MUT 4182</name>
    <dbReference type="NCBI Taxonomy" id="1051891"/>
    <lineage>
        <taxon>Eukaryota</taxon>
        <taxon>Fungi</taxon>
        <taxon>Dikarya</taxon>
        <taxon>Basidiomycota</taxon>
        <taxon>Agaricomycotina</taxon>
        <taxon>Agaricomycetes</taxon>
        <taxon>Cantharellales</taxon>
        <taxon>Tulasnellaceae</taxon>
        <taxon>Tulasnella</taxon>
    </lineage>
</organism>